<reference evidence="1 2" key="1">
    <citation type="submission" date="2019-06" db="EMBL/GenBank/DDBJ databases">
        <title>Draft genomes of female and male turbot (Scophthalmus maximus).</title>
        <authorList>
            <person name="Xu H."/>
            <person name="Xu X.-W."/>
            <person name="Shao C."/>
            <person name="Chen S."/>
        </authorList>
    </citation>
    <scope>NUCLEOTIDE SEQUENCE [LARGE SCALE GENOMIC DNA]</scope>
    <source>
        <strain evidence="1">Ysfricsl-2016a</strain>
        <tissue evidence="1">Blood</tissue>
    </source>
</reference>
<protein>
    <submittedName>
        <fullName evidence="1">Uncharacterized protein</fullName>
    </submittedName>
</protein>
<gene>
    <name evidence="1" type="ORF">F2P81_015783</name>
</gene>
<evidence type="ECO:0000313" key="2">
    <source>
        <dbReference type="Proteomes" id="UP000438429"/>
    </source>
</evidence>
<comment type="caution">
    <text evidence="1">The sequence shown here is derived from an EMBL/GenBank/DDBJ whole genome shotgun (WGS) entry which is preliminary data.</text>
</comment>
<sequence>MTTAAAAAAESHEDVSRITTDNSLIELCSNAALIPPPLSTAVTPRSSQGTSTGSVAVLALLIPSSLPIRSTIYLFFLSKDVCGFRNSG</sequence>
<dbReference type="EMBL" id="VEVO01000014">
    <property type="protein sequence ID" value="KAF0031228.1"/>
    <property type="molecule type" value="Genomic_DNA"/>
</dbReference>
<organism evidence="1 2">
    <name type="scientific">Scophthalmus maximus</name>
    <name type="common">Turbot</name>
    <name type="synonym">Psetta maxima</name>
    <dbReference type="NCBI Taxonomy" id="52904"/>
    <lineage>
        <taxon>Eukaryota</taxon>
        <taxon>Metazoa</taxon>
        <taxon>Chordata</taxon>
        <taxon>Craniata</taxon>
        <taxon>Vertebrata</taxon>
        <taxon>Euteleostomi</taxon>
        <taxon>Actinopterygii</taxon>
        <taxon>Neopterygii</taxon>
        <taxon>Teleostei</taxon>
        <taxon>Neoteleostei</taxon>
        <taxon>Acanthomorphata</taxon>
        <taxon>Carangaria</taxon>
        <taxon>Pleuronectiformes</taxon>
        <taxon>Pleuronectoidei</taxon>
        <taxon>Scophthalmidae</taxon>
        <taxon>Scophthalmus</taxon>
    </lineage>
</organism>
<evidence type="ECO:0000313" key="1">
    <source>
        <dbReference type="EMBL" id="KAF0031228.1"/>
    </source>
</evidence>
<name>A0A6A4SG77_SCOMX</name>
<dbReference type="Proteomes" id="UP000438429">
    <property type="component" value="Unassembled WGS sequence"/>
</dbReference>
<dbReference type="AlphaFoldDB" id="A0A6A4SG77"/>
<proteinExistence type="predicted"/>
<accession>A0A6A4SG77</accession>